<dbReference type="AlphaFoldDB" id="J9DTA0"/>
<name>J9DTA0_WUCBA</name>
<feature type="non-terminal residue" evidence="1">
    <location>
        <position position="1"/>
    </location>
</feature>
<protein>
    <submittedName>
        <fullName evidence="1">Uncharacterized protein</fullName>
    </submittedName>
</protein>
<proteinExistence type="predicted"/>
<dbReference type="Proteomes" id="UP000004810">
    <property type="component" value="Unassembled WGS sequence"/>
</dbReference>
<gene>
    <name evidence="1" type="ORF">WUBG_16214</name>
</gene>
<comment type="caution">
    <text evidence="1">The sequence shown here is derived from an EMBL/GenBank/DDBJ whole genome shotgun (WGS) entry which is preliminary data.</text>
</comment>
<dbReference type="EMBL" id="ADBV01015197">
    <property type="protein sequence ID" value="EJW72878.1"/>
    <property type="molecule type" value="Genomic_DNA"/>
</dbReference>
<sequence>ASVPEFGRCLRSTIATLKQFNLVALRGVLPQFIKCIEHIVVQHCGEIPLNVLRAISATDICPISFNYHQLESVSDDKTQICDIEMQQKHMECSGNFYRNYRMLPIALLRDPSSIDMLCVDASKLATCSYPICDTAKQKALNALAEFICTRRDTYKEHSMCLTSVIASSE</sequence>
<accession>J9DTA0</accession>
<reference evidence="2" key="1">
    <citation type="submission" date="2012-08" db="EMBL/GenBank/DDBJ databases">
        <title>The Genome Sequence of Wuchereria bancrofti.</title>
        <authorList>
            <person name="Nutman T.B."/>
            <person name="Fink D.L."/>
            <person name="Russ C."/>
            <person name="Young S."/>
            <person name="Zeng Q."/>
            <person name="Koehrsen M."/>
            <person name="Alvarado L."/>
            <person name="Berlin A."/>
            <person name="Chapman S.B."/>
            <person name="Chen Z."/>
            <person name="Freedman E."/>
            <person name="Gellesch M."/>
            <person name="Goldberg J."/>
            <person name="Griggs A."/>
            <person name="Gujja S."/>
            <person name="Heilman E.R."/>
            <person name="Heiman D."/>
            <person name="Hepburn T."/>
            <person name="Howarth C."/>
            <person name="Jen D."/>
            <person name="Larson L."/>
            <person name="Lewis B."/>
            <person name="Mehta T."/>
            <person name="Park D."/>
            <person name="Pearson M."/>
            <person name="Roberts A."/>
            <person name="Saif S."/>
            <person name="Shea T."/>
            <person name="Shenoy N."/>
            <person name="Sisk P."/>
            <person name="Stolte C."/>
            <person name="Sykes S."/>
            <person name="Walk T."/>
            <person name="White J."/>
            <person name="Yandava C."/>
            <person name="Haas B."/>
            <person name="Henn M.R."/>
            <person name="Nusbaum C."/>
            <person name="Birren B."/>
        </authorList>
    </citation>
    <scope>NUCLEOTIDE SEQUENCE [LARGE SCALE GENOMIC DNA]</scope>
    <source>
        <strain evidence="2">NA</strain>
    </source>
</reference>
<organism evidence="1 2">
    <name type="scientific">Wuchereria bancrofti</name>
    <dbReference type="NCBI Taxonomy" id="6293"/>
    <lineage>
        <taxon>Eukaryota</taxon>
        <taxon>Metazoa</taxon>
        <taxon>Ecdysozoa</taxon>
        <taxon>Nematoda</taxon>
        <taxon>Chromadorea</taxon>
        <taxon>Rhabditida</taxon>
        <taxon>Spirurina</taxon>
        <taxon>Spiruromorpha</taxon>
        <taxon>Filarioidea</taxon>
        <taxon>Onchocercidae</taxon>
        <taxon>Wuchereria</taxon>
    </lineage>
</organism>
<feature type="non-terminal residue" evidence="1">
    <location>
        <position position="169"/>
    </location>
</feature>
<evidence type="ECO:0000313" key="1">
    <source>
        <dbReference type="EMBL" id="EJW72878.1"/>
    </source>
</evidence>
<evidence type="ECO:0000313" key="2">
    <source>
        <dbReference type="Proteomes" id="UP000004810"/>
    </source>
</evidence>